<evidence type="ECO:0000313" key="6">
    <source>
        <dbReference type="Proteomes" id="UP000694853"/>
    </source>
</evidence>
<dbReference type="Gene3D" id="3.50.50.60">
    <property type="entry name" value="FAD/NAD(P)-binding domain"/>
    <property type="match status" value="1"/>
</dbReference>
<evidence type="ECO:0000313" key="7">
    <source>
        <dbReference type="RefSeq" id="XP_027356779.1"/>
    </source>
</evidence>
<proteinExistence type="inferred from homology"/>
<dbReference type="SUPFAM" id="SSF51905">
    <property type="entry name" value="FAD/NAD(P)-binding domain"/>
    <property type="match status" value="1"/>
</dbReference>
<protein>
    <submittedName>
        <fullName evidence="7">Monooxygenase 1-like</fullName>
    </submittedName>
</protein>
<dbReference type="InterPro" id="IPR036188">
    <property type="entry name" value="FAD/NAD-bd_sf"/>
</dbReference>
<evidence type="ECO:0000256" key="1">
    <source>
        <dbReference type="ARBA" id="ARBA00023002"/>
    </source>
</evidence>
<dbReference type="OrthoDB" id="47494at2759"/>
<dbReference type="GO" id="GO:0004497">
    <property type="term" value="F:monooxygenase activity"/>
    <property type="evidence" value="ECO:0007669"/>
    <property type="project" value="UniProtKB-KW"/>
</dbReference>
<keyword evidence="4" id="KW-1133">Transmembrane helix</keyword>
<evidence type="ECO:0000259" key="5">
    <source>
        <dbReference type="Pfam" id="PF01494"/>
    </source>
</evidence>
<dbReference type="InterPro" id="IPR002938">
    <property type="entry name" value="FAD-bd"/>
</dbReference>
<dbReference type="PRINTS" id="PR00420">
    <property type="entry name" value="RNGMNOXGNASE"/>
</dbReference>
<dbReference type="PANTHER" id="PTHR45934:SF7">
    <property type="entry name" value="FAD_NAD(P)-BINDING OXIDOREDUCTASE FAMILY PROTEIN"/>
    <property type="match status" value="1"/>
</dbReference>
<evidence type="ECO:0000256" key="4">
    <source>
        <dbReference type="SAM" id="Phobius"/>
    </source>
</evidence>
<dbReference type="AlphaFoldDB" id="A0A8B8LPI5"/>
<dbReference type="GO" id="GO:0071949">
    <property type="term" value="F:FAD binding"/>
    <property type="evidence" value="ECO:0007669"/>
    <property type="project" value="InterPro"/>
</dbReference>
<evidence type="ECO:0000256" key="3">
    <source>
        <dbReference type="ARBA" id="ARBA00024018"/>
    </source>
</evidence>
<dbReference type="InterPro" id="IPR044560">
    <property type="entry name" value="MOase"/>
</dbReference>
<dbReference type="Pfam" id="PF01494">
    <property type="entry name" value="FAD_binding_3"/>
    <property type="match status" value="1"/>
</dbReference>
<reference evidence="6" key="1">
    <citation type="journal article" date="2019" name="Toxins">
        <title>Detection of Abrin-Like and Prepropulchellin-Like Toxin Genes and Transcripts Using Whole Genome Sequencing and Full-Length Transcript Sequencing of Abrus precatorius.</title>
        <authorList>
            <person name="Hovde B.T."/>
            <person name="Daligault H.E."/>
            <person name="Hanschen E.R."/>
            <person name="Kunde Y.A."/>
            <person name="Johnson M.B."/>
            <person name="Starkenburg S.R."/>
            <person name="Johnson S.L."/>
        </authorList>
    </citation>
    <scope>NUCLEOTIDE SEQUENCE [LARGE SCALE GENOMIC DNA]</scope>
</reference>
<dbReference type="Proteomes" id="UP000694853">
    <property type="component" value="Unplaced"/>
</dbReference>
<gene>
    <name evidence="7" type="primary">LOC113866088</name>
</gene>
<feature type="transmembrane region" description="Helical" evidence="4">
    <location>
        <begin position="6"/>
        <end position="25"/>
    </location>
</feature>
<keyword evidence="6" id="KW-1185">Reference proteome</keyword>
<keyword evidence="2" id="KW-0503">Monooxygenase</keyword>
<evidence type="ECO:0000256" key="2">
    <source>
        <dbReference type="ARBA" id="ARBA00023033"/>
    </source>
</evidence>
<name>A0A8B8LPI5_ABRPR</name>
<keyword evidence="4" id="KW-0472">Membrane</keyword>
<accession>A0A8B8LPI5</accession>
<organism evidence="6 7">
    <name type="scientific">Abrus precatorius</name>
    <name type="common">Indian licorice</name>
    <name type="synonym">Glycine abrus</name>
    <dbReference type="NCBI Taxonomy" id="3816"/>
    <lineage>
        <taxon>Eukaryota</taxon>
        <taxon>Viridiplantae</taxon>
        <taxon>Streptophyta</taxon>
        <taxon>Embryophyta</taxon>
        <taxon>Tracheophyta</taxon>
        <taxon>Spermatophyta</taxon>
        <taxon>Magnoliopsida</taxon>
        <taxon>eudicotyledons</taxon>
        <taxon>Gunneridae</taxon>
        <taxon>Pentapetalae</taxon>
        <taxon>rosids</taxon>
        <taxon>fabids</taxon>
        <taxon>Fabales</taxon>
        <taxon>Fabaceae</taxon>
        <taxon>Papilionoideae</taxon>
        <taxon>50 kb inversion clade</taxon>
        <taxon>NPAAA clade</taxon>
        <taxon>indigoferoid/millettioid clade</taxon>
        <taxon>Abreae</taxon>
        <taxon>Abrus</taxon>
    </lineage>
</organism>
<keyword evidence="4" id="KW-0812">Transmembrane</keyword>
<comment type="similarity">
    <text evidence="3">Belongs to the 3-hydroxybenzoate 6-hydroxylase family.</text>
</comment>
<keyword evidence="1" id="KW-0560">Oxidoreductase</keyword>
<sequence>MERTVDADIVIVGGGICGLATALALHRKRIRSLVLERSEDLRATGAAIIVHANGWRALDELGVGSTLRQTAIPIRGGRLVFLSETQAKEIPFGIDLEFRCIKRTDLIKAMANSLPEGTIRTRCQVLSIEFDPLTRYPQLLLSNGSIIQAKVVIGCDGVNSAIANVFGLHRAKLLLFSTSVARGITDYPKGHQFASEFAMMNRGHVQLGRIPMTDKRVYWFVTRFGTSQDSMISKDPVLIRQSLMESMNGFPVGAMDMIENCELNHLHLTDLKYRPPWDLILNNFRKDTLTIAGDAMHATGPFIAQGGSASIEDAIVLARSLAQKMHNPYRSDQREKKAIEEALDQYVKERRMRLLWLSLHSFLIGKKLDARSFIVKSIILIILSFLFKDPDWHSRYDCGNL</sequence>
<dbReference type="KEGG" id="aprc:113866088"/>
<dbReference type="RefSeq" id="XP_027356779.1">
    <property type="nucleotide sequence ID" value="XM_027500978.1"/>
</dbReference>
<feature type="domain" description="FAD-binding" evidence="5">
    <location>
        <begin position="7"/>
        <end position="352"/>
    </location>
</feature>
<reference evidence="7" key="2">
    <citation type="submission" date="2025-08" db="UniProtKB">
        <authorList>
            <consortium name="RefSeq"/>
        </authorList>
    </citation>
    <scope>IDENTIFICATION</scope>
    <source>
        <tissue evidence="7">Young leaves</tissue>
    </source>
</reference>
<dbReference type="GeneID" id="113866088"/>
<dbReference type="PANTHER" id="PTHR45934">
    <property type="entry name" value="FAD/NAD(P)-BINDING OXIDOREDUCTASE FAMILY PROTEIN"/>
    <property type="match status" value="1"/>
</dbReference>